<dbReference type="AlphaFoldDB" id="A0A511YN62"/>
<dbReference type="RefSeq" id="WP_146941673.1">
    <property type="nucleotide sequence ID" value="NZ_BJYJ01000011.1"/>
</dbReference>
<keyword evidence="2" id="KW-1185">Reference proteome</keyword>
<dbReference type="OrthoDB" id="1270082at2"/>
<dbReference type="EMBL" id="BJYJ01000011">
    <property type="protein sequence ID" value="GEN76638.1"/>
    <property type="molecule type" value="Genomic_DNA"/>
</dbReference>
<organism evidence="1 2">
    <name type="scientific">Chryseobacterium hagamense</name>
    <dbReference type="NCBI Taxonomy" id="395935"/>
    <lineage>
        <taxon>Bacteria</taxon>
        <taxon>Pseudomonadati</taxon>
        <taxon>Bacteroidota</taxon>
        <taxon>Flavobacteriia</taxon>
        <taxon>Flavobacteriales</taxon>
        <taxon>Weeksellaceae</taxon>
        <taxon>Chryseobacterium group</taxon>
        <taxon>Chryseobacterium</taxon>
    </lineage>
</organism>
<reference evidence="1 2" key="1">
    <citation type="submission" date="2019-07" db="EMBL/GenBank/DDBJ databases">
        <title>Whole genome shotgun sequence of Chryseobacterium hagamense NBRC 105253.</title>
        <authorList>
            <person name="Hosoyama A."/>
            <person name="Uohara A."/>
            <person name="Ohji S."/>
            <person name="Ichikawa N."/>
        </authorList>
    </citation>
    <scope>NUCLEOTIDE SEQUENCE [LARGE SCALE GENOMIC DNA]</scope>
    <source>
        <strain evidence="1 2">NBRC 105253</strain>
    </source>
</reference>
<name>A0A511YN62_9FLAO</name>
<sequence length="178" mass="20543">MKKKKRDFESRFWSGTRKHTAMGLLETFFQFNDLAPVKEALTVMMQCSVQKKMRITDHPAEVFQLHQSLRSLVRAGHLISTKAKKLMANAPSESRFSKFTGLLSNEEYQNPVLVFQKAFEVCSLNEFEYFLASAVYFSLGKARCGQEKKIILPYIQLMKMLEAAYLMTEHTLKKTRTG</sequence>
<protein>
    <submittedName>
        <fullName evidence="1">Uncharacterized protein</fullName>
    </submittedName>
</protein>
<comment type="caution">
    <text evidence="1">The sequence shown here is derived from an EMBL/GenBank/DDBJ whole genome shotgun (WGS) entry which is preliminary data.</text>
</comment>
<dbReference type="Proteomes" id="UP000321863">
    <property type="component" value="Unassembled WGS sequence"/>
</dbReference>
<accession>A0A511YN62</accession>
<gene>
    <name evidence="1" type="ORF">CHA01nite_23780</name>
</gene>
<evidence type="ECO:0000313" key="1">
    <source>
        <dbReference type="EMBL" id="GEN76638.1"/>
    </source>
</evidence>
<evidence type="ECO:0000313" key="2">
    <source>
        <dbReference type="Proteomes" id="UP000321863"/>
    </source>
</evidence>
<proteinExistence type="predicted"/>